<dbReference type="InterPro" id="IPR000719">
    <property type="entry name" value="Prot_kinase_dom"/>
</dbReference>
<protein>
    <recommendedName>
        <fullName evidence="1">non-specific serine/threonine protein kinase</fullName>
        <ecNumber evidence="1">2.7.11.1</ecNumber>
    </recommendedName>
</protein>
<evidence type="ECO:0000313" key="10">
    <source>
        <dbReference type="EMBL" id="KAG7383220.1"/>
    </source>
</evidence>
<dbReference type="PANTHER" id="PTHR43671:SF98">
    <property type="entry name" value="SERINE_THREONINE-PROTEIN KINASE NEK11"/>
    <property type="match status" value="1"/>
</dbReference>
<dbReference type="PANTHER" id="PTHR43671">
    <property type="entry name" value="SERINE/THREONINE-PROTEIN KINASE NEK"/>
    <property type="match status" value="1"/>
</dbReference>
<dbReference type="AlphaFoldDB" id="A0A8T1VTE1"/>
<gene>
    <name evidence="10" type="ORF">PHYPSEUDO_003900</name>
</gene>
<keyword evidence="3" id="KW-0808">Transferase</keyword>
<dbReference type="InterPro" id="IPR001245">
    <property type="entry name" value="Ser-Thr/Tyr_kinase_cat_dom"/>
</dbReference>
<name>A0A8T1VTE1_9STRA</name>
<sequence>MPENEKLCRNLLKRLQFLHDYIEPLDSKDASKVMDIDVVVRFLKLMRGKPLLKRLASTEAITMNIREQQINLSHVGLALGLEDEPEMKEWETQQAAEGLQFLHERGVVHGGLKCSSILVGANYTAKVIQSGCRNERSLPLRLSSNAVKYLVESIRWKPKEILQEELMDAPNFESDIYSLGMCMLEAITQEPPFGNDGDDEVVEKIMRGERHRRPDNVSDTAWGLISRLCDPEIDKRPALSDVIDQILEFTTMHIDPTQPFEKSRPQTVGEVLKSISCSSCLESVEAIIERNDVNIVALAFIREYVECNDLSACIAKFGTGDTRLWQVFLNVALHYGTRTV</sequence>
<keyword evidence="11" id="KW-1185">Reference proteome</keyword>
<keyword evidence="5" id="KW-0418">Kinase</keyword>
<dbReference type="Pfam" id="PF07714">
    <property type="entry name" value="PK_Tyr_Ser-Thr"/>
    <property type="match status" value="1"/>
</dbReference>
<evidence type="ECO:0000259" key="9">
    <source>
        <dbReference type="PROSITE" id="PS50011"/>
    </source>
</evidence>
<dbReference type="EC" id="2.7.11.1" evidence="1"/>
<accession>A0A8T1VTE1</accession>
<keyword evidence="6" id="KW-0067">ATP-binding</keyword>
<evidence type="ECO:0000256" key="4">
    <source>
        <dbReference type="ARBA" id="ARBA00022741"/>
    </source>
</evidence>
<evidence type="ECO:0000256" key="7">
    <source>
        <dbReference type="ARBA" id="ARBA00047899"/>
    </source>
</evidence>
<proteinExistence type="predicted"/>
<dbReference type="PROSITE" id="PS50011">
    <property type="entry name" value="PROTEIN_KINASE_DOM"/>
    <property type="match status" value="1"/>
</dbReference>
<evidence type="ECO:0000256" key="1">
    <source>
        <dbReference type="ARBA" id="ARBA00012513"/>
    </source>
</evidence>
<reference evidence="10" key="1">
    <citation type="submission" date="2021-02" db="EMBL/GenBank/DDBJ databases">
        <authorList>
            <person name="Palmer J.M."/>
        </authorList>
    </citation>
    <scope>NUCLEOTIDE SEQUENCE</scope>
    <source>
        <strain evidence="10">SCRP734</strain>
    </source>
</reference>
<comment type="catalytic activity">
    <reaction evidence="7">
        <text>L-threonyl-[protein] + ATP = O-phospho-L-threonyl-[protein] + ADP + H(+)</text>
        <dbReference type="Rhea" id="RHEA:46608"/>
        <dbReference type="Rhea" id="RHEA-COMP:11060"/>
        <dbReference type="Rhea" id="RHEA-COMP:11605"/>
        <dbReference type="ChEBI" id="CHEBI:15378"/>
        <dbReference type="ChEBI" id="CHEBI:30013"/>
        <dbReference type="ChEBI" id="CHEBI:30616"/>
        <dbReference type="ChEBI" id="CHEBI:61977"/>
        <dbReference type="ChEBI" id="CHEBI:456216"/>
        <dbReference type="EC" id="2.7.11.1"/>
    </reaction>
</comment>
<evidence type="ECO:0000256" key="5">
    <source>
        <dbReference type="ARBA" id="ARBA00022777"/>
    </source>
</evidence>
<comment type="caution">
    <text evidence="10">The sequence shown here is derived from an EMBL/GenBank/DDBJ whole genome shotgun (WGS) entry which is preliminary data.</text>
</comment>
<dbReference type="OrthoDB" id="121681at2759"/>
<dbReference type="InterPro" id="IPR050660">
    <property type="entry name" value="NEK_Ser/Thr_kinase"/>
</dbReference>
<dbReference type="GO" id="GO:0005524">
    <property type="term" value="F:ATP binding"/>
    <property type="evidence" value="ECO:0007669"/>
    <property type="project" value="UniProtKB-KW"/>
</dbReference>
<evidence type="ECO:0000256" key="3">
    <source>
        <dbReference type="ARBA" id="ARBA00022679"/>
    </source>
</evidence>
<evidence type="ECO:0000256" key="2">
    <source>
        <dbReference type="ARBA" id="ARBA00022527"/>
    </source>
</evidence>
<dbReference type="GO" id="GO:0004674">
    <property type="term" value="F:protein serine/threonine kinase activity"/>
    <property type="evidence" value="ECO:0007669"/>
    <property type="project" value="UniProtKB-KW"/>
</dbReference>
<keyword evidence="2" id="KW-0723">Serine/threonine-protein kinase</keyword>
<comment type="catalytic activity">
    <reaction evidence="8">
        <text>L-seryl-[protein] + ATP = O-phospho-L-seryl-[protein] + ADP + H(+)</text>
        <dbReference type="Rhea" id="RHEA:17989"/>
        <dbReference type="Rhea" id="RHEA-COMP:9863"/>
        <dbReference type="Rhea" id="RHEA-COMP:11604"/>
        <dbReference type="ChEBI" id="CHEBI:15378"/>
        <dbReference type="ChEBI" id="CHEBI:29999"/>
        <dbReference type="ChEBI" id="CHEBI:30616"/>
        <dbReference type="ChEBI" id="CHEBI:83421"/>
        <dbReference type="ChEBI" id="CHEBI:456216"/>
        <dbReference type="EC" id="2.7.11.1"/>
    </reaction>
</comment>
<evidence type="ECO:0000256" key="8">
    <source>
        <dbReference type="ARBA" id="ARBA00048679"/>
    </source>
</evidence>
<organism evidence="10 11">
    <name type="scientific">Phytophthora pseudosyringae</name>
    <dbReference type="NCBI Taxonomy" id="221518"/>
    <lineage>
        <taxon>Eukaryota</taxon>
        <taxon>Sar</taxon>
        <taxon>Stramenopiles</taxon>
        <taxon>Oomycota</taxon>
        <taxon>Peronosporomycetes</taxon>
        <taxon>Peronosporales</taxon>
        <taxon>Peronosporaceae</taxon>
        <taxon>Phytophthora</taxon>
    </lineage>
</organism>
<dbReference type="EMBL" id="JAGDFM010000182">
    <property type="protein sequence ID" value="KAG7383220.1"/>
    <property type="molecule type" value="Genomic_DNA"/>
</dbReference>
<dbReference type="Proteomes" id="UP000694044">
    <property type="component" value="Unassembled WGS sequence"/>
</dbReference>
<evidence type="ECO:0000256" key="6">
    <source>
        <dbReference type="ARBA" id="ARBA00022840"/>
    </source>
</evidence>
<feature type="domain" description="Protein kinase" evidence="9">
    <location>
        <begin position="1"/>
        <end position="250"/>
    </location>
</feature>
<evidence type="ECO:0000313" key="11">
    <source>
        <dbReference type="Proteomes" id="UP000694044"/>
    </source>
</evidence>
<keyword evidence="4" id="KW-0547">Nucleotide-binding</keyword>